<protein>
    <recommendedName>
        <fullName evidence="3">Ribosomal protein L2</fullName>
    </recommendedName>
</protein>
<dbReference type="AlphaFoldDB" id="A0AAV6TEN8"/>
<feature type="non-terminal residue" evidence="1">
    <location>
        <position position="1"/>
    </location>
</feature>
<evidence type="ECO:0008006" key="3">
    <source>
        <dbReference type="Google" id="ProtNLM"/>
    </source>
</evidence>
<sequence>TRAVLPWGPAAGIFFGPGTKITLSPFGFFKGQKKTHRTRPKDAVGFFGGTRPYPGRADSRGTNSYKENNSFPGAFPSTFSEFWFRSALWSRRTYLRVPGVWGKINPLPFGRQRGQKKRAFVCVWPDVSLRERIFSPNPLDRLTHFQNAVFTLNPSPSFQSSRLSLSICYLSTKICTGGGSRRAHAGTFHVNATATLYSLRRKPPTRIALP</sequence>
<name>A0AAV6TEN8_9ARAC</name>
<gene>
    <name evidence="1" type="ORF">JTE90_007015</name>
</gene>
<accession>A0AAV6TEN8</accession>
<dbReference type="EMBL" id="JAFNEN010005677">
    <property type="protein sequence ID" value="KAG8163805.1"/>
    <property type="molecule type" value="Genomic_DNA"/>
</dbReference>
<organism evidence="1 2">
    <name type="scientific">Oedothorax gibbosus</name>
    <dbReference type="NCBI Taxonomy" id="931172"/>
    <lineage>
        <taxon>Eukaryota</taxon>
        <taxon>Metazoa</taxon>
        <taxon>Ecdysozoa</taxon>
        <taxon>Arthropoda</taxon>
        <taxon>Chelicerata</taxon>
        <taxon>Arachnida</taxon>
        <taxon>Araneae</taxon>
        <taxon>Araneomorphae</taxon>
        <taxon>Entelegynae</taxon>
        <taxon>Araneoidea</taxon>
        <taxon>Linyphiidae</taxon>
        <taxon>Erigoninae</taxon>
        <taxon>Oedothorax</taxon>
    </lineage>
</organism>
<dbReference type="Proteomes" id="UP000827092">
    <property type="component" value="Unassembled WGS sequence"/>
</dbReference>
<evidence type="ECO:0000313" key="1">
    <source>
        <dbReference type="EMBL" id="KAG8163805.1"/>
    </source>
</evidence>
<reference evidence="1 2" key="1">
    <citation type="journal article" date="2022" name="Nat. Ecol. Evol.">
        <title>A masculinizing supergene underlies an exaggerated male reproductive morph in a spider.</title>
        <authorList>
            <person name="Hendrickx F."/>
            <person name="De Corte Z."/>
            <person name="Sonet G."/>
            <person name="Van Belleghem S.M."/>
            <person name="Kostlbacher S."/>
            <person name="Vangestel C."/>
        </authorList>
    </citation>
    <scope>NUCLEOTIDE SEQUENCE [LARGE SCALE GENOMIC DNA]</scope>
    <source>
        <strain evidence="1">W744_W776</strain>
    </source>
</reference>
<keyword evidence="2" id="KW-1185">Reference proteome</keyword>
<comment type="caution">
    <text evidence="1">The sequence shown here is derived from an EMBL/GenBank/DDBJ whole genome shotgun (WGS) entry which is preliminary data.</text>
</comment>
<proteinExistence type="predicted"/>
<evidence type="ECO:0000313" key="2">
    <source>
        <dbReference type="Proteomes" id="UP000827092"/>
    </source>
</evidence>